<feature type="region of interest" description="Disordered" evidence="8">
    <location>
        <begin position="332"/>
        <end position="366"/>
    </location>
</feature>
<feature type="transmembrane region" description="Helical" evidence="7">
    <location>
        <begin position="296"/>
        <end position="318"/>
    </location>
</feature>
<evidence type="ECO:0000313" key="11">
    <source>
        <dbReference type="Proteomes" id="UP000604241"/>
    </source>
</evidence>
<feature type="transmembrane region" description="Helical" evidence="7">
    <location>
        <begin position="190"/>
        <end position="208"/>
    </location>
</feature>
<keyword evidence="6 7" id="KW-0472">Membrane</keyword>
<name>A0ABR8QFG6_9CELL</name>
<keyword evidence="2 7" id="KW-0813">Transport</keyword>
<dbReference type="EMBL" id="JACSQV010000011">
    <property type="protein sequence ID" value="MBD7919174.1"/>
    <property type="molecule type" value="Genomic_DNA"/>
</dbReference>
<gene>
    <name evidence="10" type="ORF">H9657_12930</name>
</gene>
<comment type="caution">
    <text evidence="10">The sequence shown here is derived from an EMBL/GenBank/DDBJ whole genome shotgun (WGS) entry which is preliminary data.</text>
</comment>
<dbReference type="Gene3D" id="1.10.3720.10">
    <property type="entry name" value="MetI-like"/>
    <property type="match status" value="1"/>
</dbReference>
<feature type="transmembrane region" description="Helical" evidence="7">
    <location>
        <begin position="164"/>
        <end position="184"/>
    </location>
</feature>
<feature type="transmembrane region" description="Helical" evidence="7">
    <location>
        <begin position="239"/>
        <end position="261"/>
    </location>
</feature>
<keyword evidence="5 7" id="KW-1133">Transmembrane helix</keyword>
<dbReference type="InterPro" id="IPR025966">
    <property type="entry name" value="OppC_N"/>
</dbReference>
<dbReference type="SUPFAM" id="SSF161098">
    <property type="entry name" value="MetI-like"/>
    <property type="match status" value="1"/>
</dbReference>
<dbReference type="PANTHER" id="PTHR43386">
    <property type="entry name" value="OLIGOPEPTIDE TRANSPORT SYSTEM PERMEASE PROTEIN APPC"/>
    <property type="match status" value="1"/>
</dbReference>
<protein>
    <submittedName>
        <fullName evidence="10">ABC transporter permease</fullName>
    </submittedName>
</protein>
<dbReference type="InterPro" id="IPR000515">
    <property type="entry name" value="MetI-like"/>
</dbReference>
<dbReference type="RefSeq" id="WP_191783833.1">
    <property type="nucleotide sequence ID" value="NZ_JACSQV010000011.1"/>
</dbReference>
<feature type="domain" description="ABC transmembrane type-1" evidence="9">
    <location>
        <begin position="125"/>
        <end position="315"/>
    </location>
</feature>
<dbReference type="Proteomes" id="UP000604241">
    <property type="component" value="Unassembled WGS sequence"/>
</dbReference>
<dbReference type="PANTHER" id="PTHR43386:SF1">
    <property type="entry name" value="D,D-DIPEPTIDE TRANSPORT SYSTEM PERMEASE PROTEIN DDPC-RELATED"/>
    <property type="match status" value="1"/>
</dbReference>
<evidence type="ECO:0000256" key="5">
    <source>
        <dbReference type="ARBA" id="ARBA00022989"/>
    </source>
</evidence>
<feature type="transmembrane region" description="Helical" evidence="7">
    <location>
        <begin position="129"/>
        <end position="152"/>
    </location>
</feature>
<evidence type="ECO:0000256" key="2">
    <source>
        <dbReference type="ARBA" id="ARBA00022448"/>
    </source>
</evidence>
<sequence>MSTPMTPPSGSPVDEHLENEIELKEVEGLSQGQIVRRRFFRHKGAILGLVMLGITTLLALTSVGVGPVPGWWQWTPYQTPSVVDAGRPSMSLPTWLGGSGFVIGDHPFGQDEIGRDIFARVMAGVQTSLMVMVVIGTVSAVIGIAVGAASGFFRGRSDTVLMRLTDLVITVPTIVIGAVIGKIAGGVSGLVFAIAMGLILWTTLARLVRGEFLSLREREFVDAARVAGASNLRIIFKHILPNAIGTVIVSVTLLMSSAILLETALSFLGFGIQQPEISLGQLINQYQQAFATRPWLFWWPGLFIVVIALSINFIGDGLRDAFDPRQKRIPSERKMAKAMEADGSAARANASTVRPADDVRNAGTGS</sequence>
<dbReference type="Pfam" id="PF12911">
    <property type="entry name" value="OppC_N"/>
    <property type="match status" value="1"/>
</dbReference>
<dbReference type="PROSITE" id="PS50928">
    <property type="entry name" value="ABC_TM1"/>
    <property type="match status" value="1"/>
</dbReference>
<keyword evidence="3" id="KW-1003">Cell membrane</keyword>
<comment type="subcellular location">
    <subcellularLocation>
        <location evidence="1 7">Cell membrane</location>
        <topology evidence="1 7">Multi-pass membrane protein</topology>
    </subcellularLocation>
</comment>
<evidence type="ECO:0000256" key="8">
    <source>
        <dbReference type="SAM" id="MobiDB-lite"/>
    </source>
</evidence>
<evidence type="ECO:0000256" key="3">
    <source>
        <dbReference type="ARBA" id="ARBA00022475"/>
    </source>
</evidence>
<evidence type="ECO:0000256" key="6">
    <source>
        <dbReference type="ARBA" id="ARBA00023136"/>
    </source>
</evidence>
<evidence type="ECO:0000259" key="9">
    <source>
        <dbReference type="PROSITE" id="PS50928"/>
    </source>
</evidence>
<evidence type="ECO:0000313" key="10">
    <source>
        <dbReference type="EMBL" id="MBD7919174.1"/>
    </source>
</evidence>
<keyword evidence="4 7" id="KW-0812">Transmembrane</keyword>
<evidence type="ECO:0000256" key="7">
    <source>
        <dbReference type="RuleBase" id="RU363032"/>
    </source>
</evidence>
<dbReference type="Pfam" id="PF00528">
    <property type="entry name" value="BPD_transp_1"/>
    <property type="match status" value="1"/>
</dbReference>
<evidence type="ECO:0000256" key="1">
    <source>
        <dbReference type="ARBA" id="ARBA00004651"/>
    </source>
</evidence>
<accession>A0ABR8QFG6</accession>
<dbReference type="InterPro" id="IPR035906">
    <property type="entry name" value="MetI-like_sf"/>
</dbReference>
<keyword evidence="11" id="KW-1185">Reference proteome</keyword>
<feature type="transmembrane region" description="Helical" evidence="7">
    <location>
        <begin position="45"/>
        <end position="65"/>
    </location>
</feature>
<reference evidence="10 11" key="1">
    <citation type="submission" date="2020-08" db="EMBL/GenBank/DDBJ databases">
        <title>A Genomic Blueprint of the Chicken Gut Microbiome.</title>
        <authorList>
            <person name="Gilroy R."/>
            <person name="Ravi A."/>
            <person name="Getino M."/>
            <person name="Pursley I."/>
            <person name="Horton D.L."/>
            <person name="Alikhan N.-F."/>
            <person name="Baker D."/>
            <person name="Gharbi K."/>
            <person name="Hall N."/>
            <person name="Watson M."/>
            <person name="Adriaenssens E.M."/>
            <person name="Foster-Nyarko E."/>
            <person name="Jarju S."/>
            <person name="Secka A."/>
            <person name="Antonio M."/>
            <person name="Oren A."/>
            <person name="Chaudhuri R."/>
            <person name="La Ragione R.M."/>
            <person name="Hildebrand F."/>
            <person name="Pallen M.J."/>
        </authorList>
    </citation>
    <scope>NUCLEOTIDE SEQUENCE [LARGE SCALE GENOMIC DNA]</scope>
    <source>
        <strain evidence="10 11">Sa3CUA2</strain>
    </source>
</reference>
<organism evidence="10 11">
    <name type="scientific">Cellulomonas avistercoris</name>
    <dbReference type="NCBI Taxonomy" id="2762242"/>
    <lineage>
        <taxon>Bacteria</taxon>
        <taxon>Bacillati</taxon>
        <taxon>Actinomycetota</taxon>
        <taxon>Actinomycetes</taxon>
        <taxon>Micrococcales</taxon>
        <taxon>Cellulomonadaceae</taxon>
        <taxon>Cellulomonas</taxon>
    </lineage>
</organism>
<proteinExistence type="inferred from homology"/>
<dbReference type="CDD" id="cd06261">
    <property type="entry name" value="TM_PBP2"/>
    <property type="match status" value="1"/>
</dbReference>
<comment type="similarity">
    <text evidence="7">Belongs to the binding-protein-dependent transport system permease family.</text>
</comment>
<dbReference type="InterPro" id="IPR050366">
    <property type="entry name" value="BP-dependent_transpt_permease"/>
</dbReference>
<evidence type="ECO:0000256" key="4">
    <source>
        <dbReference type="ARBA" id="ARBA00022692"/>
    </source>
</evidence>